<proteinExistence type="predicted"/>
<protein>
    <recommendedName>
        <fullName evidence="2">Lipoprotein</fullName>
    </recommendedName>
</protein>
<accession>A0A5J4SFF4</accession>
<organism evidence="1">
    <name type="scientific">termite gut metagenome</name>
    <dbReference type="NCBI Taxonomy" id="433724"/>
    <lineage>
        <taxon>unclassified sequences</taxon>
        <taxon>metagenomes</taxon>
        <taxon>organismal metagenomes</taxon>
    </lineage>
</organism>
<gene>
    <name evidence="1" type="ORF">EZS27_007587</name>
</gene>
<dbReference type="AlphaFoldDB" id="A0A5J4SFF4"/>
<dbReference type="EMBL" id="SNRY01000199">
    <property type="protein sequence ID" value="KAA6344796.1"/>
    <property type="molecule type" value="Genomic_DNA"/>
</dbReference>
<evidence type="ECO:0000313" key="1">
    <source>
        <dbReference type="EMBL" id="KAA6344796.1"/>
    </source>
</evidence>
<dbReference type="PROSITE" id="PS51257">
    <property type="entry name" value="PROKAR_LIPOPROTEIN"/>
    <property type="match status" value="1"/>
</dbReference>
<evidence type="ECO:0008006" key="2">
    <source>
        <dbReference type="Google" id="ProtNLM"/>
    </source>
</evidence>
<reference evidence="1" key="1">
    <citation type="submission" date="2019-03" db="EMBL/GenBank/DDBJ databases">
        <title>Single cell metagenomics reveals metabolic interactions within the superorganism composed of flagellate Streblomastix strix and complex community of Bacteroidetes bacteria on its surface.</title>
        <authorList>
            <person name="Treitli S.C."/>
            <person name="Kolisko M."/>
            <person name="Husnik F."/>
            <person name="Keeling P."/>
            <person name="Hampl V."/>
        </authorList>
    </citation>
    <scope>NUCLEOTIDE SEQUENCE</scope>
    <source>
        <strain evidence="1">STM</strain>
    </source>
</reference>
<name>A0A5J4SFF4_9ZZZZ</name>
<comment type="caution">
    <text evidence="1">The sequence shown here is derived from an EMBL/GenBank/DDBJ whole genome shotgun (WGS) entry which is preliminary data.</text>
</comment>
<sequence length="263" mass="30263">MRTFNKWNMRIIKKILILILPVILFSACRSSKSMQHEIRTFRSDLYYELTSPEYLGEINKTVYLNFIDYSNVDYHTTVKKKGMLIIPLIFFNHWWEEFNVVLGESSLTQTYREFLMEALLTECNSSTCFNLRHSNADIVSESVYILDVKIVHNRTTSAIKLSNTVVFLPLSENLHFDLGFSNGKVQPAVSDLYINVRLTQGKNSLLEKVYPIHQKLSYIGGGLENSLFVNEACLDNMTECLSVATKKIVEDISSELHLLMLGR</sequence>